<evidence type="ECO:0000256" key="1">
    <source>
        <dbReference type="ARBA" id="ARBA00000799"/>
    </source>
</evidence>
<comment type="caution">
    <text evidence="7">The sequence shown here is derived from an EMBL/GenBank/DDBJ whole genome shotgun (WGS) entry which is preliminary data.</text>
</comment>
<reference evidence="7 8" key="1">
    <citation type="submission" date="2022-10" db="EMBL/GenBank/DDBJ databases">
        <title>Xanthomonas sp. H13-6.</title>
        <authorList>
            <person name="Liu X."/>
            <person name="Deng Z."/>
            <person name="Jiang Y."/>
            <person name="Yu T."/>
            <person name="Ai J."/>
        </authorList>
    </citation>
    <scope>NUCLEOTIDE SEQUENCE [LARGE SCALE GENOMIC DNA]</scope>
    <source>
        <strain evidence="7 8">H13-6</strain>
    </source>
</reference>
<comment type="catalytic activity">
    <reaction evidence="1">
        <text>chorismate = isochorismate</text>
        <dbReference type="Rhea" id="RHEA:18985"/>
        <dbReference type="ChEBI" id="CHEBI:29748"/>
        <dbReference type="ChEBI" id="CHEBI:29780"/>
        <dbReference type="EC" id="5.4.4.2"/>
    </reaction>
</comment>
<dbReference type="InterPro" id="IPR004561">
    <property type="entry name" value="IsoChor_synthase"/>
</dbReference>
<dbReference type="PANTHER" id="PTHR42839:SF2">
    <property type="entry name" value="ISOCHORISMATE SYNTHASE ENTC"/>
    <property type="match status" value="1"/>
</dbReference>
<dbReference type="EC" id="5.4.4.2" evidence="3"/>
<dbReference type="EMBL" id="JAPCHY010000020">
    <property type="protein sequence ID" value="MCW4474194.1"/>
    <property type="molecule type" value="Genomic_DNA"/>
</dbReference>
<evidence type="ECO:0000313" key="7">
    <source>
        <dbReference type="EMBL" id="MCW4474194.1"/>
    </source>
</evidence>
<sequence length="393" mass="40684">MNDTSAAAGLVADTGVAYREVDDAGSFLLHAPQRRVDAAGCRMRLPGGPAATLAQRVQAFFAQSRHGPALLVGALPFDPHAGDALYQPERLVAPVPSGAGTFPALAGGIVAEPSAEAYADAVAQALQPLRAEGDPLRKLVLARSLRVQAAQAVDPRALAARLGRDPSVATYVVPLPVAAGQAPAWLVGASPELLVSRRGRNVVSHPLAGSARRSGDPAEDARTAEALLASAKDLDEHRYVVEAIVEALAPLCSELDAPSRPSLHATATMWHLGTRIAGTLKDPALSAAALAGMLHPTPAVCGTPRQPALEAIQALEPVPRGFYAGAVGWTDAAGDGDWYVSIRCAHVQGRMLRLFAGAGIVAGSQPALEVDETAGKFMALLNALGIDAERMNR</sequence>
<organism evidence="7 8">
    <name type="scientific">Xanthomonas chitinilytica</name>
    <dbReference type="NCBI Taxonomy" id="2989819"/>
    <lineage>
        <taxon>Bacteria</taxon>
        <taxon>Pseudomonadati</taxon>
        <taxon>Pseudomonadota</taxon>
        <taxon>Gammaproteobacteria</taxon>
        <taxon>Lysobacterales</taxon>
        <taxon>Lysobacteraceae</taxon>
        <taxon>Xanthomonas</taxon>
    </lineage>
</organism>
<accession>A0ABT3K0F6</accession>
<evidence type="ECO:0000256" key="3">
    <source>
        <dbReference type="ARBA" id="ARBA00012824"/>
    </source>
</evidence>
<dbReference type="InterPro" id="IPR005801">
    <property type="entry name" value="ADC_synthase"/>
</dbReference>
<name>A0ABT3K0F6_9XANT</name>
<gene>
    <name evidence="7" type="ORF">OK345_17035</name>
</gene>
<protein>
    <recommendedName>
        <fullName evidence="3">isochorismate synthase</fullName>
        <ecNumber evidence="3">5.4.4.2</ecNumber>
    </recommendedName>
    <alternativeName>
        <fullName evidence="5">Isochorismate mutase</fullName>
    </alternativeName>
</protein>
<dbReference type="Proteomes" id="UP001209922">
    <property type="component" value="Unassembled WGS sequence"/>
</dbReference>
<dbReference type="Gene3D" id="3.60.120.10">
    <property type="entry name" value="Anthranilate synthase"/>
    <property type="match status" value="1"/>
</dbReference>
<keyword evidence="8" id="KW-1185">Reference proteome</keyword>
<dbReference type="InterPro" id="IPR015890">
    <property type="entry name" value="Chorismate_C"/>
</dbReference>
<feature type="domain" description="Chorismate-utilising enzyme C-terminal" evidence="6">
    <location>
        <begin position="115"/>
        <end position="376"/>
    </location>
</feature>
<evidence type="ECO:0000256" key="5">
    <source>
        <dbReference type="ARBA" id="ARBA00041564"/>
    </source>
</evidence>
<evidence type="ECO:0000256" key="4">
    <source>
        <dbReference type="ARBA" id="ARBA00023235"/>
    </source>
</evidence>
<dbReference type="PANTHER" id="PTHR42839">
    <property type="entry name" value="ISOCHORISMATE SYNTHASE ENTC"/>
    <property type="match status" value="1"/>
</dbReference>
<evidence type="ECO:0000313" key="8">
    <source>
        <dbReference type="Proteomes" id="UP001209922"/>
    </source>
</evidence>
<dbReference type="GO" id="GO:0008909">
    <property type="term" value="F:isochorismate synthase activity"/>
    <property type="evidence" value="ECO:0007669"/>
    <property type="project" value="UniProtKB-EC"/>
</dbReference>
<evidence type="ECO:0000256" key="2">
    <source>
        <dbReference type="ARBA" id="ARBA00005297"/>
    </source>
</evidence>
<dbReference type="RefSeq" id="WP_265129197.1">
    <property type="nucleotide sequence ID" value="NZ_JAPCHY010000020.1"/>
</dbReference>
<proteinExistence type="inferred from homology"/>
<keyword evidence="4 7" id="KW-0413">Isomerase</keyword>
<evidence type="ECO:0000259" key="6">
    <source>
        <dbReference type="Pfam" id="PF00425"/>
    </source>
</evidence>
<dbReference type="NCBIfam" id="TIGR00543">
    <property type="entry name" value="isochor_syn"/>
    <property type="match status" value="1"/>
</dbReference>
<comment type="similarity">
    <text evidence="2">Belongs to the isochorismate synthase family.</text>
</comment>
<dbReference type="SUPFAM" id="SSF56322">
    <property type="entry name" value="ADC synthase"/>
    <property type="match status" value="1"/>
</dbReference>
<dbReference type="Pfam" id="PF00425">
    <property type="entry name" value="Chorismate_bind"/>
    <property type="match status" value="1"/>
</dbReference>